<dbReference type="OrthoDB" id="5540985at2"/>
<protein>
    <recommendedName>
        <fullName evidence="5">Lipoprotein</fullName>
    </recommendedName>
</protein>
<feature type="region of interest" description="Disordered" evidence="1">
    <location>
        <begin position="30"/>
        <end position="56"/>
    </location>
</feature>
<dbReference type="Proteomes" id="UP000199459">
    <property type="component" value="Unassembled WGS sequence"/>
</dbReference>
<name>A0A1H8C6U7_9PROT</name>
<keyword evidence="2" id="KW-0732">Signal</keyword>
<dbReference type="AlphaFoldDB" id="A0A1H8C6U7"/>
<sequence>MQTKIHFKYCVAAYVFLTVSGCALLEPVLQTPKPPKPAAKPSIERPAGPLPPSTRPTYNLMGYPPGSQEGYIDGCESAKGSKWGFKDRERYESDGQYRTGWDDGYAICGKKK</sequence>
<feature type="chain" id="PRO_5011777611" description="Lipoprotein" evidence="2">
    <location>
        <begin position="26"/>
        <end position="112"/>
    </location>
</feature>
<evidence type="ECO:0008006" key="5">
    <source>
        <dbReference type="Google" id="ProtNLM"/>
    </source>
</evidence>
<organism evidence="3 4">
    <name type="scientific">Nitrosomonas marina</name>
    <dbReference type="NCBI Taxonomy" id="917"/>
    <lineage>
        <taxon>Bacteria</taxon>
        <taxon>Pseudomonadati</taxon>
        <taxon>Pseudomonadota</taxon>
        <taxon>Betaproteobacteria</taxon>
        <taxon>Nitrosomonadales</taxon>
        <taxon>Nitrosomonadaceae</taxon>
        <taxon>Nitrosomonas</taxon>
    </lineage>
</organism>
<evidence type="ECO:0000313" key="3">
    <source>
        <dbReference type="EMBL" id="SEM90702.1"/>
    </source>
</evidence>
<dbReference type="EMBL" id="FOCP01000004">
    <property type="protein sequence ID" value="SEM90702.1"/>
    <property type="molecule type" value="Genomic_DNA"/>
</dbReference>
<proteinExistence type="predicted"/>
<evidence type="ECO:0000256" key="2">
    <source>
        <dbReference type="SAM" id="SignalP"/>
    </source>
</evidence>
<feature type="signal peptide" evidence="2">
    <location>
        <begin position="1"/>
        <end position="25"/>
    </location>
</feature>
<evidence type="ECO:0000256" key="1">
    <source>
        <dbReference type="SAM" id="MobiDB-lite"/>
    </source>
</evidence>
<reference evidence="3 4" key="1">
    <citation type="submission" date="2016-10" db="EMBL/GenBank/DDBJ databases">
        <authorList>
            <person name="de Groot N.N."/>
        </authorList>
    </citation>
    <scope>NUCLEOTIDE SEQUENCE [LARGE SCALE GENOMIC DNA]</scope>
    <source>
        <strain evidence="3 4">Nm22</strain>
    </source>
</reference>
<gene>
    <name evidence="3" type="ORF">SAMN05216325_10436</name>
</gene>
<dbReference type="PROSITE" id="PS51257">
    <property type="entry name" value="PROKAR_LIPOPROTEIN"/>
    <property type="match status" value="1"/>
</dbReference>
<dbReference type="STRING" id="917.SAMN05216326_102101"/>
<dbReference type="RefSeq" id="WP_090628278.1">
    <property type="nucleotide sequence ID" value="NZ_FOCP01000004.1"/>
</dbReference>
<evidence type="ECO:0000313" key="4">
    <source>
        <dbReference type="Proteomes" id="UP000199459"/>
    </source>
</evidence>
<accession>A0A1H8C6U7</accession>